<organism evidence="12 13">
    <name type="scientific">Modestobacter marinus</name>
    <dbReference type="NCBI Taxonomy" id="477641"/>
    <lineage>
        <taxon>Bacteria</taxon>
        <taxon>Bacillati</taxon>
        <taxon>Actinomycetota</taxon>
        <taxon>Actinomycetes</taxon>
        <taxon>Geodermatophilales</taxon>
        <taxon>Geodermatophilaceae</taxon>
        <taxon>Modestobacter</taxon>
    </lineage>
</organism>
<keyword evidence="4" id="KW-0597">Phosphoprotein</keyword>
<keyword evidence="10" id="KW-0812">Transmembrane</keyword>
<evidence type="ECO:0000256" key="10">
    <source>
        <dbReference type="SAM" id="Phobius"/>
    </source>
</evidence>
<dbReference type="SMART" id="SM00387">
    <property type="entry name" value="HATPase_c"/>
    <property type="match status" value="1"/>
</dbReference>
<dbReference type="InterPro" id="IPR004358">
    <property type="entry name" value="Sig_transdc_His_kin-like_C"/>
</dbReference>
<dbReference type="SMART" id="SM00388">
    <property type="entry name" value="HisKA"/>
    <property type="match status" value="1"/>
</dbReference>
<gene>
    <name evidence="12" type="ORF">GCM10011589_08650</name>
</gene>
<dbReference type="SUPFAM" id="SSF55874">
    <property type="entry name" value="ATPase domain of HSP90 chaperone/DNA topoisomerase II/histidine kinase"/>
    <property type="match status" value="1"/>
</dbReference>
<dbReference type="InterPro" id="IPR036890">
    <property type="entry name" value="HATPase_C_sf"/>
</dbReference>
<dbReference type="InterPro" id="IPR005467">
    <property type="entry name" value="His_kinase_dom"/>
</dbReference>
<feature type="domain" description="Histidine kinase" evidence="11">
    <location>
        <begin position="185"/>
        <end position="401"/>
    </location>
</feature>
<evidence type="ECO:0000256" key="4">
    <source>
        <dbReference type="ARBA" id="ARBA00022553"/>
    </source>
</evidence>
<dbReference type="EMBL" id="BMMI01000001">
    <property type="protein sequence ID" value="GGL54897.1"/>
    <property type="molecule type" value="Genomic_DNA"/>
</dbReference>
<dbReference type="InterPro" id="IPR050351">
    <property type="entry name" value="BphY/WalK/GraS-like"/>
</dbReference>
<dbReference type="EC" id="2.7.13.3" evidence="3"/>
<evidence type="ECO:0000256" key="7">
    <source>
        <dbReference type="ARBA" id="ARBA00023012"/>
    </source>
</evidence>
<evidence type="ECO:0000256" key="2">
    <source>
        <dbReference type="ARBA" id="ARBA00004236"/>
    </source>
</evidence>
<keyword evidence="5" id="KW-0808">Transferase</keyword>
<evidence type="ECO:0000313" key="13">
    <source>
        <dbReference type="Proteomes" id="UP000648663"/>
    </source>
</evidence>
<keyword evidence="7" id="KW-0902">Two-component regulatory system</keyword>
<reference evidence="13" key="1">
    <citation type="journal article" date="2019" name="Int. J. Syst. Evol. Microbiol.">
        <title>The Global Catalogue of Microorganisms (GCM) 10K type strain sequencing project: providing services to taxonomists for standard genome sequencing and annotation.</title>
        <authorList>
            <consortium name="The Broad Institute Genomics Platform"/>
            <consortium name="The Broad Institute Genome Sequencing Center for Infectious Disease"/>
            <person name="Wu L."/>
            <person name="Ma J."/>
        </authorList>
    </citation>
    <scope>NUCLEOTIDE SEQUENCE [LARGE SCALE GENOMIC DNA]</scope>
    <source>
        <strain evidence="13">CGMCC 4.5581</strain>
    </source>
</reference>
<dbReference type="Gene3D" id="1.10.287.130">
    <property type="match status" value="1"/>
</dbReference>
<dbReference type="Pfam" id="PF00512">
    <property type="entry name" value="HisKA"/>
    <property type="match status" value="1"/>
</dbReference>
<proteinExistence type="predicted"/>
<evidence type="ECO:0000256" key="5">
    <source>
        <dbReference type="ARBA" id="ARBA00022679"/>
    </source>
</evidence>
<keyword evidence="10" id="KW-0472">Membrane</keyword>
<evidence type="ECO:0000313" key="12">
    <source>
        <dbReference type="EMBL" id="GGL54897.1"/>
    </source>
</evidence>
<dbReference type="InterPro" id="IPR003594">
    <property type="entry name" value="HATPase_dom"/>
</dbReference>
<dbReference type="InterPro" id="IPR003661">
    <property type="entry name" value="HisK_dim/P_dom"/>
</dbReference>
<comment type="subcellular location">
    <subcellularLocation>
        <location evidence="2">Cell membrane</location>
    </subcellularLocation>
</comment>
<dbReference type="CDD" id="cd00075">
    <property type="entry name" value="HATPase"/>
    <property type="match status" value="1"/>
</dbReference>
<sequence length="447" mass="45866">MLVPVRGVSSIGIVDPVVALLVGLVLGLLLTASAALVVRSSRARKQAVDDRAAGVADRAARRADSDAVLSRRLVDLMDPAVVLLGPDDAVLLANASARALGILRGNRLLVAGLVEVAREVQSTGSHRADIALPSDLVGAGPRMVAVHGIRLATGPAGAAGPVALVLQDVTEARRVEAVRKDFVANVGHELKTPVGALALLAEAVQGAADDPETVQRFAARMSHEADRLARLVRELIDLSRLQGAEPLPELVPVAVGTVVSEAVDRTRAAAAAKDIQLAVAVQPGLVVRGVEAQLATALTNLLANAVAYSPGGTTIAVGARARAGFAEVAVTDSGIGIPRSDRSRVFERFYRVDASRASATGGTGLGLAIVKHVATNHGGTVTVWSEEGLGSTFTLRIPLAAEADRSLADDGAPERPPVPPLHSRQTSDQGPTGADEGPSGALQKGRS</sequence>
<name>A0ABQ2FU72_9ACTN</name>
<dbReference type="SUPFAM" id="SSF47384">
    <property type="entry name" value="Homodimeric domain of signal transducing histidine kinase"/>
    <property type="match status" value="1"/>
</dbReference>
<dbReference type="InterPro" id="IPR036097">
    <property type="entry name" value="HisK_dim/P_sf"/>
</dbReference>
<dbReference type="Pfam" id="PF02518">
    <property type="entry name" value="HATPase_c"/>
    <property type="match status" value="1"/>
</dbReference>
<protein>
    <recommendedName>
        <fullName evidence="8">Sensor-like histidine kinase SenX3</fullName>
        <ecNumber evidence="3">2.7.13.3</ecNumber>
    </recommendedName>
</protein>
<feature type="region of interest" description="Disordered" evidence="9">
    <location>
        <begin position="404"/>
        <end position="447"/>
    </location>
</feature>
<evidence type="ECO:0000256" key="9">
    <source>
        <dbReference type="SAM" id="MobiDB-lite"/>
    </source>
</evidence>
<evidence type="ECO:0000259" key="11">
    <source>
        <dbReference type="PROSITE" id="PS50109"/>
    </source>
</evidence>
<dbReference type="CDD" id="cd00082">
    <property type="entry name" value="HisKA"/>
    <property type="match status" value="1"/>
</dbReference>
<evidence type="ECO:0000256" key="1">
    <source>
        <dbReference type="ARBA" id="ARBA00000085"/>
    </source>
</evidence>
<dbReference type="PANTHER" id="PTHR45453:SF1">
    <property type="entry name" value="PHOSPHATE REGULON SENSOR PROTEIN PHOR"/>
    <property type="match status" value="1"/>
</dbReference>
<accession>A0ABQ2FU72</accession>
<dbReference type="PANTHER" id="PTHR45453">
    <property type="entry name" value="PHOSPHATE REGULON SENSOR PROTEIN PHOR"/>
    <property type="match status" value="1"/>
</dbReference>
<evidence type="ECO:0000256" key="8">
    <source>
        <dbReference type="ARBA" id="ARBA00039401"/>
    </source>
</evidence>
<dbReference type="PRINTS" id="PR00344">
    <property type="entry name" value="BCTRLSENSOR"/>
</dbReference>
<keyword evidence="6 12" id="KW-0418">Kinase</keyword>
<evidence type="ECO:0000256" key="6">
    <source>
        <dbReference type="ARBA" id="ARBA00022777"/>
    </source>
</evidence>
<comment type="caution">
    <text evidence="12">The sequence shown here is derived from an EMBL/GenBank/DDBJ whole genome shotgun (WGS) entry which is preliminary data.</text>
</comment>
<evidence type="ECO:0000256" key="3">
    <source>
        <dbReference type="ARBA" id="ARBA00012438"/>
    </source>
</evidence>
<keyword evidence="10" id="KW-1133">Transmembrane helix</keyword>
<dbReference type="PROSITE" id="PS50109">
    <property type="entry name" value="HIS_KIN"/>
    <property type="match status" value="1"/>
</dbReference>
<dbReference type="Proteomes" id="UP000648663">
    <property type="component" value="Unassembled WGS sequence"/>
</dbReference>
<comment type="catalytic activity">
    <reaction evidence="1">
        <text>ATP + protein L-histidine = ADP + protein N-phospho-L-histidine.</text>
        <dbReference type="EC" id="2.7.13.3"/>
    </reaction>
</comment>
<dbReference type="GO" id="GO:0016301">
    <property type="term" value="F:kinase activity"/>
    <property type="evidence" value="ECO:0007669"/>
    <property type="project" value="UniProtKB-KW"/>
</dbReference>
<dbReference type="Gene3D" id="3.30.565.10">
    <property type="entry name" value="Histidine kinase-like ATPase, C-terminal domain"/>
    <property type="match status" value="1"/>
</dbReference>
<feature type="transmembrane region" description="Helical" evidence="10">
    <location>
        <begin position="17"/>
        <end position="38"/>
    </location>
</feature>
<keyword evidence="13" id="KW-1185">Reference proteome</keyword>